<keyword evidence="3" id="KW-0964">Secreted</keyword>
<accession>A0ABR0ZAY2</accession>
<dbReference type="PANTHER" id="PTHR10500">
    <property type="entry name" value="BETA-MICROSEMINOPROTEIN"/>
    <property type="match status" value="1"/>
</dbReference>
<dbReference type="PANTHER" id="PTHR10500:SF7">
    <property type="entry name" value="BETA-MICROSEMINOPROTEIN"/>
    <property type="match status" value="1"/>
</dbReference>
<name>A0ABR0ZAY2_HUSHU</name>
<dbReference type="Proteomes" id="UP001369086">
    <property type="component" value="Unassembled WGS sequence"/>
</dbReference>
<comment type="similarity">
    <text evidence="2">Belongs to the beta-microseminoprotein family.</text>
</comment>
<keyword evidence="7" id="KW-1185">Reference proteome</keyword>
<evidence type="ECO:0000256" key="2">
    <source>
        <dbReference type="ARBA" id="ARBA00010352"/>
    </source>
</evidence>
<evidence type="ECO:0000256" key="1">
    <source>
        <dbReference type="ARBA" id="ARBA00004613"/>
    </source>
</evidence>
<reference evidence="6 7" key="1">
    <citation type="submission" date="2021-05" db="EMBL/GenBank/DDBJ databases">
        <authorList>
            <person name="Zahm M."/>
            <person name="Klopp C."/>
            <person name="Cabau C."/>
            <person name="Kuhl H."/>
            <person name="Suciu R."/>
            <person name="Ciorpac M."/>
            <person name="Holostenco D."/>
            <person name="Gessner J."/>
            <person name="Wuertz S."/>
            <person name="Hohne C."/>
            <person name="Stock M."/>
            <person name="Gislard M."/>
            <person name="Lluch J."/>
            <person name="Milhes M."/>
            <person name="Lampietro C."/>
            <person name="Lopez Roques C."/>
            <person name="Donnadieu C."/>
            <person name="Du K."/>
            <person name="Schartl M."/>
            <person name="Guiguen Y."/>
        </authorList>
    </citation>
    <scope>NUCLEOTIDE SEQUENCE [LARGE SCALE GENOMIC DNA]</scope>
    <source>
        <strain evidence="6">Hh-F2</strain>
        <tissue evidence="6">Blood</tissue>
    </source>
</reference>
<dbReference type="Gene3D" id="2.20.25.590">
    <property type="match status" value="1"/>
</dbReference>
<feature type="chain" id="PRO_5045207066" evidence="5">
    <location>
        <begin position="21"/>
        <end position="113"/>
    </location>
</feature>
<protein>
    <submittedName>
        <fullName evidence="6">Beta-microseminoprotein-like</fullName>
    </submittedName>
</protein>
<evidence type="ECO:0000313" key="6">
    <source>
        <dbReference type="EMBL" id="KAK6481965.1"/>
    </source>
</evidence>
<proteinExistence type="inferred from homology"/>
<feature type="signal peptide" evidence="5">
    <location>
        <begin position="1"/>
        <end position="20"/>
    </location>
</feature>
<comment type="subcellular location">
    <subcellularLocation>
        <location evidence="1">Secreted</location>
    </subcellularLocation>
</comment>
<evidence type="ECO:0000313" key="7">
    <source>
        <dbReference type="Proteomes" id="UP001369086"/>
    </source>
</evidence>
<dbReference type="InterPro" id="IPR008735">
    <property type="entry name" value="PSP94"/>
</dbReference>
<evidence type="ECO:0000256" key="4">
    <source>
        <dbReference type="ARBA" id="ARBA00023157"/>
    </source>
</evidence>
<comment type="caution">
    <text evidence="6">The sequence shown here is derived from an EMBL/GenBank/DDBJ whole genome shotgun (WGS) entry which is preliminary data.</text>
</comment>
<gene>
    <name evidence="6" type="ORF">HHUSO_G16501</name>
</gene>
<evidence type="ECO:0000256" key="5">
    <source>
        <dbReference type="SAM" id="SignalP"/>
    </source>
</evidence>
<dbReference type="EMBL" id="JAHFZB010000014">
    <property type="protein sequence ID" value="KAK6481965.1"/>
    <property type="molecule type" value="Genomic_DNA"/>
</dbReference>
<evidence type="ECO:0000256" key="3">
    <source>
        <dbReference type="ARBA" id="ARBA00022525"/>
    </source>
</evidence>
<organism evidence="6 7">
    <name type="scientific">Huso huso</name>
    <name type="common">Beluga</name>
    <name type="synonym">Acipenser huso</name>
    <dbReference type="NCBI Taxonomy" id="61971"/>
    <lineage>
        <taxon>Eukaryota</taxon>
        <taxon>Metazoa</taxon>
        <taxon>Chordata</taxon>
        <taxon>Craniata</taxon>
        <taxon>Vertebrata</taxon>
        <taxon>Euteleostomi</taxon>
        <taxon>Actinopterygii</taxon>
        <taxon>Chondrostei</taxon>
        <taxon>Acipenseriformes</taxon>
        <taxon>Acipenseridae</taxon>
        <taxon>Huso</taxon>
    </lineage>
</organism>
<keyword evidence="4" id="KW-1015">Disulfide bond</keyword>
<keyword evidence="5" id="KW-0732">Signal</keyword>
<sequence length="113" mass="12578">MKYFLFITVVLLACTSLCNAQCYTEQLNFDPKNPVAGCTDKRGVVHPIGSQWKDKDCFQCSCSDSTIECCGTIPQDVGLPEHCEMVVNKEDCTYEVINKKDPSDKCMPTGEIL</sequence>
<dbReference type="Pfam" id="PF05825">
    <property type="entry name" value="PSP94"/>
    <property type="match status" value="1"/>
</dbReference>
<dbReference type="Gene3D" id="2.10.70.10">
    <property type="entry name" value="Complement Module, domain 1"/>
    <property type="match status" value="1"/>
</dbReference>